<evidence type="ECO:0000313" key="3">
    <source>
        <dbReference type="Proteomes" id="UP000309594"/>
    </source>
</evidence>
<dbReference type="GO" id="GO:0005829">
    <property type="term" value="C:cytosol"/>
    <property type="evidence" value="ECO:0007669"/>
    <property type="project" value="TreeGrafter"/>
</dbReference>
<gene>
    <name evidence="2" type="ORF">FBD94_13015</name>
</gene>
<proteinExistence type="predicted"/>
<dbReference type="GO" id="GO:0004792">
    <property type="term" value="F:thiosulfate-cyanide sulfurtransferase activity"/>
    <property type="evidence" value="ECO:0007669"/>
    <property type="project" value="TreeGrafter"/>
</dbReference>
<dbReference type="GO" id="GO:0016779">
    <property type="term" value="F:nucleotidyltransferase activity"/>
    <property type="evidence" value="ECO:0007669"/>
    <property type="project" value="TreeGrafter"/>
</dbReference>
<dbReference type="InterPro" id="IPR001763">
    <property type="entry name" value="Rhodanese-like_dom"/>
</dbReference>
<dbReference type="InterPro" id="IPR036873">
    <property type="entry name" value="Rhodanese-like_dom_sf"/>
</dbReference>
<dbReference type="Gene3D" id="3.40.50.720">
    <property type="entry name" value="NAD(P)-binding Rossmann-like Domain"/>
    <property type="match status" value="1"/>
</dbReference>
<dbReference type="EMBL" id="SWDX01000004">
    <property type="protein sequence ID" value="TKC61443.1"/>
    <property type="molecule type" value="Genomic_DNA"/>
</dbReference>
<dbReference type="InterPro" id="IPR035985">
    <property type="entry name" value="Ubiquitin-activating_enz"/>
</dbReference>
<dbReference type="AlphaFoldDB" id="A0A4U1GF64"/>
<dbReference type="GO" id="GO:0008146">
    <property type="term" value="F:sulfotransferase activity"/>
    <property type="evidence" value="ECO:0007669"/>
    <property type="project" value="TreeGrafter"/>
</dbReference>
<dbReference type="SMART" id="SM00450">
    <property type="entry name" value="RHOD"/>
    <property type="match status" value="1"/>
</dbReference>
<name>A0A4U1GF64_9SPHI</name>
<evidence type="ECO:0000313" key="2">
    <source>
        <dbReference type="EMBL" id="TKC61443.1"/>
    </source>
</evidence>
<comment type="caution">
    <text evidence="2">The sequence shown here is derived from an EMBL/GenBank/DDBJ whole genome shotgun (WGS) entry which is preliminary data.</text>
</comment>
<dbReference type="GO" id="GO:0008641">
    <property type="term" value="F:ubiquitin-like modifier activating enzyme activity"/>
    <property type="evidence" value="ECO:0007669"/>
    <property type="project" value="InterPro"/>
</dbReference>
<dbReference type="SUPFAM" id="SSF69572">
    <property type="entry name" value="Activating enzymes of the ubiquitin-like proteins"/>
    <property type="match status" value="1"/>
</dbReference>
<dbReference type="Proteomes" id="UP000309594">
    <property type="component" value="Unassembled WGS sequence"/>
</dbReference>
<dbReference type="InterPro" id="IPR045886">
    <property type="entry name" value="ThiF/MoeB/HesA"/>
</dbReference>
<dbReference type="PROSITE" id="PS50206">
    <property type="entry name" value="RHODANESE_3"/>
    <property type="match status" value="1"/>
</dbReference>
<accession>A0A4U1GF64</accession>
<dbReference type="Pfam" id="PF00581">
    <property type="entry name" value="Rhodanese"/>
    <property type="match status" value="1"/>
</dbReference>
<reference evidence="2 3" key="1">
    <citation type="submission" date="2019-04" db="EMBL/GenBank/DDBJ databases">
        <title>Pedobacter sp. RP-1-16 sp. nov., isolated from Arctic soil.</title>
        <authorList>
            <person name="Dahal R.H."/>
            <person name="Kim D.-U."/>
        </authorList>
    </citation>
    <scope>NUCLEOTIDE SEQUENCE [LARGE SCALE GENOMIC DNA]</scope>
    <source>
        <strain evidence="2 3">RP-1-16</strain>
    </source>
</reference>
<organism evidence="2 3">
    <name type="scientific">Pedobacter hiemivivus</name>
    <dbReference type="NCBI Taxonomy" id="2530454"/>
    <lineage>
        <taxon>Bacteria</taxon>
        <taxon>Pseudomonadati</taxon>
        <taxon>Bacteroidota</taxon>
        <taxon>Sphingobacteriia</taxon>
        <taxon>Sphingobacteriales</taxon>
        <taxon>Sphingobacteriaceae</taxon>
        <taxon>Pedobacter</taxon>
    </lineage>
</organism>
<dbReference type="PANTHER" id="PTHR10953:SF102">
    <property type="entry name" value="ADENYLYLTRANSFERASE AND SULFURTRANSFERASE MOCS3"/>
    <property type="match status" value="1"/>
</dbReference>
<dbReference type="CDD" id="cd00757">
    <property type="entry name" value="ThiF_MoeB_HesA_family"/>
    <property type="match status" value="1"/>
</dbReference>
<protein>
    <submittedName>
        <fullName evidence="2">Dinucleotide-utilizing protein</fullName>
    </submittedName>
</protein>
<dbReference type="InterPro" id="IPR000594">
    <property type="entry name" value="ThiF_NAD_FAD-bd"/>
</dbReference>
<evidence type="ECO:0000259" key="1">
    <source>
        <dbReference type="PROSITE" id="PS50206"/>
    </source>
</evidence>
<dbReference type="Gene3D" id="3.40.250.10">
    <property type="entry name" value="Rhodanese-like domain"/>
    <property type="match status" value="1"/>
</dbReference>
<feature type="domain" description="Rhodanese" evidence="1">
    <location>
        <begin position="299"/>
        <end position="384"/>
    </location>
</feature>
<dbReference type="CDD" id="cd00158">
    <property type="entry name" value="RHOD"/>
    <property type="match status" value="1"/>
</dbReference>
<dbReference type="Pfam" id="PF00899">
    <property type="entry name" value="ThiF"/>
    <property type="match status" value="1"/>
</dbReference>
<dbReference type="PANTHER" id="PTHR10953">
    <property type="entry name" value="UBIQUITIN-ACTIVATING ENZYME E1"/>
    <property type="match status" value="1"/>
</dbReference>
<sequence length="385" mass="43039">MRNTNLPSKSRGWASIHRPEQLSINCSDKNCLNMNKQYYKSHLKLDFIASTGQQALNRSKVLVIGAGGLGCPCLTALAASGIGNIGIADGDVINTSNISRQTLFNYTDSGKSKTTTAIQALRSRNPYLLYHEHLFFVDDENILQLIEPYDVIVDATDNFATRYLINDACVIKNKSLVYGAIFQTEGHLTVFNYQNSATLRCLFPEPDQEADIPSCSDNGAYMIATNIIGTMMANEVIKTILKQDDVLSGKLLSFEALSNRTMLTSYYTNELSKNKSQSRFKTAQKVIELTAEAFMEKAQTMDIELIDVRTAAERAIQHIGGKHIPLPELSLLNLTRFPFTQHFYLYCQTGARSLQAAKWLRAKGYKNAFSLKNGITNFNYQFQNS</sequence>